<evidence type="ECO:0000313" key="3">
    <source>
        <dbReference type="Proteomes" id="UP001152561"/>
    </source>
</evidence>
<reference evidence="3" key="1">
    <citation type="journal article" date="2023" name="Proc. Natl. Acad. Sci. U.S.A.">
        <title>Genomic and structural basis for evolution of tropane alkaloid biosynthesis.</title>
        <authorList>
            <person name="Wanga Y.-J."/>
            <person name="Taina T."/>
            <person name="Yua J.-Y."/>
            <person name="Lia J."/>
            <person name="Xua B."/>
            <person name="Chenc J."/>
            <person name="D'Auriad J.C."/>
            <person name="Huanga J.-P."/>
            <person name="Huanga S.-X."/>
        </authorList>
    </citation>
    <scope>NUCLEOTIDE SEQUENCE [LARGE SCALE GENOMIC DNA]</scope>
    <source>
        <strain evidence="3">cv. KIB-2019</strain>
    </source>
</reference>
<proteinExistence type="predicted"/>
<dbReference type="EMBL" id="JAJAGQ010000011">
    <property type="protein sequence ID" value="KAJ8549908.1"/>
    <property type="molecule type" value="Genomic_DNA"/>
</dbReference>
<sequence>MNVIVGSPLSDPANVHNGDGNVVVGSPLSDPAIPNSDGSSNPLLHVDDHNCNVVARSPLSDSANVLNIDGSSNSLPDHVTGEVADFAVASEDRSPDGRINDVLSEITGEVGNEEVRDVGQNGYETANKEVI</sequence>
<feature type="compositionally biased region" description="Low complexity" evidence="1">
    <location>
        <begin position="14"/>
        <end position="25"/>
    </location>
</feature>
<accession>A0A9Q1M5B0</accession>
<keyword evidence="3" id="KW-1185">Reference proteome</keyword>
<feature type="region of interest" description="Disordered" evidence="1">
    <location>
        <begin position="1"/>
        <end position="45"/>
    </location>
</feature>
<dbReference type="AlphaFoldDB" id="A0A9Q1M5B0"/>
<comment type="caution">
    <text evidence="2">The sequence shown here is derived from an EMBL/GenBank/DDBJ whole genome shotgun (WGS) entry which is preliminary data.</text>
</comment>
<evidence type="ECO:0000313" key="2">
    <source>
        <dbReference type="EMBL" id="KAJ8549908.1"/>
    </source>
</evidence>
<dbReference type="Proteomes" id="UP001152561">
    <property type="component" value="Unassembled WGS sequence"/>
</dbReference>
<protein>
    <submittedName>
        <fullName evidence="2">Uncharacterized protein</fullName>
    </submittedName>
</protein>
<organism evidence="2 3">
    <name type="scientific">Anisodus acutangulus</name>
    <dbReference type="NCBI Taxonomy" id="402998"/>
    <lineage>
        <taxon>Eukaryota</taxon>
        <taxon>Viridiplantae</taxon>
        <taxon>Streptophyta</taxon>
        <taxon>Embryophyta</taxon>
        <taxon>Tracheophyta</taxon>
        <taxon>Spermatophyta</taxon>
        <taxon>Magnoliopsida</taxon>
        <taxon>eudicotyledons</taxon>
        <taxon>Gunneridae</taxon>
        <taxon>Pentapetalae</taxon>
        <taxon>asterids</taxon>
        <taxon>lamiids</taxon>
        <taxon>Solanales</taxon>
        <taxon>Solanaceae</taxon>
        <taxon>Solanoideae</taxon>
        <taxon>Hyoscyameae</taxon>
        <taxon>Anisodus</taxon>
    </lineage>
</organism>
<gene>
    <name evidence="2" type="ORF">K7X08_033615</name>
</gene>
<evidence type="ECO:0000256" key="1">
    <source>
        <dbReference type="SAM" id="MobiDB-lite"/>
    </source>
</evidence>
<name>A0A9Q1M5B0_9SOLA</name>